<accession>A0A2P5FYX5</accession>
<dbReference type="EMBL" id="JXTC01000003">
    <property type="protein sequence ID" value="POO03000.1"/>
    <property type="molecule type" value="Genomic_DNA"/>
</dbReference>
<organism evidence="1 2">
    <name type="scientific">Trema orientale</name>
    <name type="common">Charcoal tree</name>
    <name type="synonym">Celtis orientalis</name>
    <dbReference type="NCBI Taxonomy" id="63057"/>
    <lineage>
        <taxon>Eukaryota</taxon>
        <taxon>Viridiplantae</taxon>
        <taxon>Streptophyta</taxon>
        <taxon>Embryophyta</taxon>
        <taxon>Tracheophyta</taxon>
        <taxon>Spermatophyta</taxon>
        <taxon>Magnoliopsida</taxon>
        <taxon>eudicotyledons</taxon>
        <taxon>Gunneridae</taxon>
        <taxon>Pentapetalae</taxon>
        <taxon>rosids</taxon>
        <taxon>fabids</taxon>
        <taxon>Rosales</taxon>
        <taxon>Cannabaceae</taxon>
        <taxon>Trema</taxon>
    </lineage>
</organism>
<dbReference type="InParanoid" id="A0A2P5FYX5"/>
<sequence>VLSCILLKSGIASELKGIKVSRARLGVDARSFRGRSLVVPSKVLGQTKRLILKNHLFILAKTHGGLRPLASTWF</sequence>
<dbReference type="Proteomes" id="UP000237000">
    <property type="component" value="Unassembled WGS sequence"/>
</dbReference>
<evidence type="ECO:0000313" key="1">
    <source>
        <dbReference type="EMBL" id="POO03000.1"/>
    </source>
</evidence>
<comment type="caution">
    <text evidence="1">The sequence shown here is derived from an EMBL/GenBank/DDBJ whole genome shotgun (WGS) entry which is preliminary data.</text>
</comment>
<evidence type="ECO:0000313" key="2">
    <source>
        <dbReference type="Proteomes" id="UP000237000"/>
    </source>
</evidence>
<gene>
    <name evidence="1" type="ORF">TorRG33x02_010610</name>
</gene>
<reference evidence="2" key="1">
    <citation type="submission" date="2016-06" db="EMBL/GenBank/DDBJ databases">
        <title>Parallel loss of symbiosis genes in relatives of nitrogen-fixing non-legume Parasponia.</title>
        <authorList>
            <person name="Van Velzen R."/>
            <person name="Holmer R."/>
            <person name="Bu F."/>
            <person name="Rutten L."/>
            <person name="Van Zeijl A."/>
            <person name="Liu W."/>
            <person name="Santuari L."/>
            <person name="Cao Q."/>
            <person name="Sharma T."/>
            <person name="Shen D."/>
            <person name="Roswanjaya Y."/>
            <person name="Wardhani T."/>
            <person name="Kalhor M.S."/>
            <person name="Jansen J."/>
            <person name="Van den Hoogen J."/>
            <person name="Gungor B."/>
            <person name="Hartog M."/>
            <person name="Hontelez J."/>
            <person name="Verver J."/>
            <person name="Yang W.-C."/>
            <person name="Schijlen E."/>
            <person name="Repin R."/>
            <person name="Schilthuizen M."/>
            <person name="Schranz E."/>
            <person name="Heidstra R."/>
            <person name="Miyata K."/>
            <person name="Fedorova E."/>
            <person name="Kohlen W."/>
            <person name="Bisseling T."/>
            <person name="Smit S."/>
            <person name="Geurts R."/>
        </authorList>
    </citation>
    <scope>NUCLEOTIDE SEQUENCE [LARGE SCALE GENOMIC DNA]</scope>
    <source>
        <strain evidence="2">cv. RG33-2</strain>
    </source>
</reference>
<feature type="non-terminal residue" evidence="1">
    <location>
        <position position="1"/>
    </location>
</feature>
<proteinExistence type="predicted"/>
<dbReference type="AlphaFoldDB" id="A0A2P5FYX5"/>
<name>A0A2P5FYX5_TREOI</name>
<protein>
    <submittedName>
        <fullName evidence="1">Uncharacterized protein</fullName>
    </submittedName>
</protein>
<keyword evidence="2" id="KW-1185">Reference proteome</keyword>